<evidence type="ECO:0000313" key="2">
    <source>
        <dbReference type="Proteomes" id="UP000183750"/>
    </source>
</evidence>
<dbReference type="Gene3D" id="3.40.50.720">
    <property type="entry name" value="NAD(P)-binding Rossmann-like Domain"/>
    <property type="match status" value="1"/>
</dbReference>
<reference evidence="2" key="1">
    <citation type="submission" date="2016-10" db="EMBL/GenBank/DDBJ databases">
        <authorList>
            <person name="Varghese N."/>
            <person name="Submissions S."/>
        </authorList>
    </citation>
    <scope>NUCLEOTIDE SEQUENCE [LARGE SCALE GENOMIC DNA]</scope>
    <source>
        <strain evidence="2">DSM 16089</strain>
    </source>
</reference>
<dbReference type="Proteomes" id="UP000183750">
    <property type="component" value="Unassembled WGS sequence"/>
</dbReference>
<sequence length="288" mass="31169">MSPLTPATTTRLDPAVPLLWRDGETLQIGIEGTLRIAASEPWVERLVARMAAGFRRPSFDVIAHAAGAPRAEARLLLARLEPLLVDDPQTPRAAWVESIHLLDGRCEYRMRDALRDEEVEEGSRQDPAHIGVVLVEGAAAALQFGRYLREDISHLPVAFEPGRTTVGPLVVPGSSPCLTCRDRAQVDRDAAWPRMHAQLIGRAAGPISAARIAGAATLVARLLSETGSSGSIVEVSAEGRHEWRSVSFHEECRCREQSFLSLPGSETAPAPLVPQSATRTATAYARRA</sequence>
<organism evidence="1 2">
    <name type="scientific">Microbacterium hydrocarbonoxydans</name>
    <dbReference type="NCBI Taxonomy" id="273678"/>
    <lineage>
        <taxon>Bacteria</taxon>
        <taxon>Bacillati</taxon>
        <taxon>Actinomycetota</taxon>
        <taxon>Actinomycetes</taxon>
        <taxon>Micrococcales</taxon>
        <taxon>Microbacteriaceae</taxon>
        <taxon>Microbacterium</taxon>
    </lineage>
</organism>
<name>A0A1H4NQ88_9MICO</name>
<accession>A0A1H4NQ88</accession>
<proteinExistence type="predicted"/>
<keyword evidence="2" id="KW-1185">Reference proteome</keyword>
<dbReference type="AlphaFoldDB" id="A0A1H4NQ88"/>
<protein>
    <recommendedName>
        <fullName evidence="3">Bacteriocin biosynthesis cyclodehydratase domain-containing protein</fullName>
    </recommendedName>
</protein>
<evidence type="ECO:0000313" key="1">
    <source>
        <dbReference type="EMBL" id="SEB97350.1"/>
    </source>
</evidence>
<dbReference type="EMBL" id="FNSQ01000005">
    <property type="protein sequence ID" value="SEB97350.1"/>
    <property type="molecule type" value="Genomic_DNA"/>
</dbReference>
<evidence type="ECO:0008006" key="3">
    <source>
        <dbReference type="Google" id="ProtNLM"/>
    </source>
</evidence>
<gene>
    <name evidence="1" type="ORF">SAMN04489807_2547</name>
</gene>